<keyword evidence="2" id="KW-0645">Protease</keyword>
<gene>
    <name evidence="5" type="ORF">DPPLL_06040</name>
</gene>
<dbReference type="Pfam" id="PF01750">
    <property type="entry name" value="HycI"/>
    <property type="match status" value="1"/>
</dbReference>
<comment type="similarity">
    <text evidence="1">Belongs to the peptidase A31 family.</text>
</comment>
<evidence type="ECO:0000256" key="4">
    <source>
        <dbReference type="ARBA" id="ARBA00022801"/>
    </source>
</evidence>
<accession>A0ABM7W5N6</accession>
<evidence type="ECO:0000313" key="6">
    <source>
        <dbReference type="Proteomes" id="UP000830055"/>
    </source>
</evidence>
<name>A0ABM7W5N6_9BACT</name>
<dbReference type="PANTHER" id="PTHR30302">
    <property type="entry name" value="HYDROGENASE 1 MATURATION PROTEASE"/>
    <property type="match status" value="1"/>
</dbReference>
<dbReference type="RefSeq" id="WP_284153333.1">
    <property type="nucleotide sequence ID" value="NZ_AP025516.1"/>
</dbReference>
<keyword evidence="4" id="KW-0378">Hydrolase</keyword>
<dbReference type="InterPro" id="IPR023430">
    <property type="entry name" value="Pept_HybD-like_dom_sf"/>
</dbReference>
<organism evidence="5 6">
    <name type="scientific">Desulfofustis limnaeus</name>
    <dbReference type="NCBI Taxonomy" id="2740163"/>
    <lineage>
        <taxon>Bacteria</taxon>
        <taxon>Pseudomonadati</taxon>
        <taxon>Thermodesulfobacteriota</taxon>
        <taxon>Desulfobulbia</taxon>
        <taxon>Desulfobulbales</taxon>
        <taxon>Desulfocapsaceae</taxon>
        <taxon>Desulfofustis</taxon>
    </lineage>
</organism>
<dbReference type="SUPFAM" id="SSF53163">
    <property type="entry name" value="HybD-like"/>
    <property type="match status" value="1"/>
</dbReference>
<dbReference type="PANTHER" id="PTHR30302:SF1">
    <property type="entry name" value="HYDROGENASE 2 MATURATION PROTEASE"/>
    <property type="match status" value="1"/>
</dbReference>
<dbReference type="InterPro" id="IPR000671">
    <property type="entry name" value="Peptidase_A31"/>
</dbReference>
<evidence type="ECO:0000256" key="2">
    <source>
        <dbReference type="ARBA" id="ARBA00022670"/>
    </source>
</evidence>
<keyword evidence="3" id="KW-0064">Aspartyl protease</keyword>
<dbReference type="Gene3D" id="3.40.50.1450">
    <property type="entry name" value="HybD-like"/>
    <property type="match status" value="1"/>
</dbReference>
<dbReference type="CDD" id="cd00518">
    <property type="entry name" value="H2MP"/>
    <property type="match status" value="1"/>
</dbReference>
<evidence type="ECO:0000313" key="5">
    <source>
        <dbReference type="EMBL" id="BDD86239.1"/>
    </source>
</evidence>
<keyword evidence="6" id="KW-1185">Reference proteome</keyword>
<sequence length="147" mass="15338">MKATIICIGNRFVTADAAGPAVYDRLQQLALPEHVEVIDGGLQGLNLLPLLERGGRVVFVDAVRGFAEPGTLVVLDGAEVAATEGGEHFGHEAGLRYLLTILPKVCDGTLPEEIALVGIEGAWSPSLIDQAAGVSVRLAVNGLQGCR</sequence>
<dbReference type="EMBL" id="AP025516">
    <property type="protein sequence ID" value="BDD86239.1"/>
    <property type="molecule type" value="Genomic_DNA"/>
</dbReference>
<evidence type="ECO:0000256" key="3">
    <source>
        <dbReference type="ARBA" id="ARBA00022750"/>
    </source>
</evidence>
<dbReference type="Proteomes" id="UP000830055">
    <property type="component" value="Chromosome"/>
</dbReference>
<proteinExistence type="inferred from homology"/>
<protein>
    <recommendedName>
        <fullName evidence="7">Hydrogenase maturation protease</fullName>
    </recommendedName>
</protein>
<reference evidence="5 6" key="1">
    <citation type="submission" date="2022-01" db="EMBL/GenBank/DDBJ databases">
        <title>Desulfofustis limnae sp. nov., a novel mesophilic sulfate-reducing bacterium isolated from marsh soil.</title>
        <authorList>
            <person name="Watanabe M."/>
            <person name="Takahashi A."/>
            <person name="Kojima H."/>
            <person name="Fukui M."/>
        </authorList>
    </citation>
    <scope>NUCLEOTIDE SEQUENCE [LARGE SCALE GENOMIC DNA]</scope>
    <source>
        <strain evidence="5 6">PPLL</strain>
    </source>
</reference>
<evidence type="ECO:0000256" key="1">
    <source>
        <dbReference type="ARBA" id="ARBA00006814"/>
    </source>
</evidence>
<dbReference type="NCBIfam" id="TIGR00072">
    <property type="entry name" value="hydrog_prot"/>
    <property type="match status" value="1"/>
</dbReference>
<evidence type="ECO:0008006" key="7">
    <source>
        <dbReference type="Google" id="ProtNLM"/>
    </source>
</evidence>
<dbReference type="PRINTS" id="PR00446">
    <property type="entry name" value="HYDRGNUPTAKE"/>
</dbReference>